<gene>
    <name evidence="1" type="ORF">GCM10010274_09720</name>
</gene>
<reference evidence="1" key="1">
    <citation type="journal article" date="2014" name="Int. J. Syst. Evol. Microbiol.">
        <title>Complete genome sequence of Corynebacterium casei LMG S-19264T (=DSM 44701T), isolated from a smear-ripened cheese.</title>
        <authorList>
            <consortium name="US DOE Joint Genome Institute (JGI-PGF)"/>
            <person name="Walter F."/>
            <person name="Albersmeier A."/>
            <person name="Kalinowski J."/>
            <person name="Ruckert C."/>
        </authorList>
    </citation>
    <scope>NUCLEOTIDE SEQUENCE</scope>
    <source>
        <strain evidence="1">JCM 4391</strain>
    </source>
</reference>
<name>A0A918HUY5_9ACTN</name>
<protein>
    <submittedName>
        <fullName evidence="1">Uncharacterized protein</fullName>
    </submittedName>
</protein>
<reference evidence="1" key="2">
    <citation type="submission" date="2020-09" db="EMBL/GenBank/DDBJ databases">
        <authorList>
            <person name="Sun Q."/>
            <person name="Ohkuma M."/>
        </authorList>
    </citation>
    <scope>NUCLEOTIDE SEQUENCE</scope>
    <source>
        <strain evidence="1">JCM 4391</strain>
    </source>
</reference>
<evidence type="ECO:0000313" key="1">
    <source>
        <dbReference type="EMBL" id="GGU25129.1"/>
    </source>
</evidence>
<accession>A0A918HUY5</accession>
<dbReference type="AlphaFoldDB" id="A0A918HUY5"/>
<dbReference type="Proteomes" id="UP000636661">
    <property type="component" value="Unassembled WGS sequence"/>
</dbReference>
<dbReference type="EMBL" id="BMTP01000002">
    <property type="protein sequence ID" value="GGU25129.1"/>
    <property type="molecule type" value="Genomic_DNA"/>
</dbReference>
<dbReference type="RefSeq" id="WP_189549343.1">
    <property type="nucleotide sequence ID" value="NZ_BMTP01000002.1"/>
</dbReference>
<sequence>MPHRSAASPIYDRLVDEHGDVLGEARKLAELTHREAERLLAWDLSATGADRPE</sequence>
<comment type="caution">
    <text evidence="1">The sequence shown here is derived from an EMBL/GenBank/DDBJ whole genome shotgun (WGS) entry which is preliminary data.</text>
</comment>
<keyword evidence="2" id="KW-1185">Reference proteome</keyword>
<evidence type="ECO:0000313" key="2">
    <source>
        <dbReference type="Proteomes" id="UP000636661"/>
    </source>
</evidence>
<proteinExistence type="predicted"/>
<organism evidence="1 2">
    <name type="scientific">Streptomyces lavendofoliae</name>
    <dbReference type="NCBI Taxonomy" id="67314"/>
    <lineage>
        <taxon>Bacteria</taxon>
        <taxon>Bacillati</taxon>
        <taxon>Actinomycetota</taxon>
        <taxon>Actinomycetes</taxon>
        <taxon>Kitasatosporales</taxon>
        <taxon>Streptomycetaceae</taxon>
        <taxon>Streptomyces</taxon>
    </lineage>
</organism>